<dbReference type="PROSITE" id="PS50297">
    <property type="entry name" value="ANK_REP_REGION"/>
    <property type="match status" value="2"/>
</dbReference>
<dbReference type="InterPro" id="IPR002110">
    <property type="entry name" value="Ankyrin_rpt"/>
</dbReference>
<evidence type="ECO:0000256" key="2">
    <source>
        <dbReference type="ARBA" id="ARBA00023043"/>
    </source>
</evidence>
<name>A0AAV2RPR2_MEGNR</name>
<dbReference type="PANTHER" id="PTHR24198:SF165">
    <property type="entry name" value="ANKYRIN REPEAT-CONTAINING PROTEIN-RELATED"/>
    <property type="match status" value="1"/>
</dbReference>
<comment type="caution">
    <text evidence="4">The sequence shown here is derived from an EMBL/GenBank/DDBJ whole genome shotgun (WGS) entry which is preliminary data.</text>
</comment>
<gene>
    <name evidence="4" type="ORF">MNOR_LOCUS26790</name>
</gene>
<dbReference type="PANTHER" id="PTHR24198">
    <property type="entry name" value="ANKYRIN REPEAT AND PROTEIN KINASE DOMAIN-CONTAINING PROTEIN"/>
    <property type="match status" value="1"/>
</dbReference>
<keyword evidence="1" id="KW-0677">Repeat</keyword>
<dbReference type="Pfam" id="PF00023">
    <property type="entry name" value="Ank"/>
    <property type="match status" value="1"/>
</dbReference>
<dbReference type="SMART" id="SM00248">
    <property type="entry name" value="ANK"/>
    <property type="match status" value="6"/>
</dbReference>
<dbReference type="SUPFAM" id="SSF48403">
    <property type="entry name" value="Ankyrin repeat"/>
    <property type="match status" value="2"/>
</dbReference>
<evidence type="ECO:0000256" key="3">
    <source>
        <dbReference type="PROSITE-ProRule" id="PRU00023"/>
    </source>
</evidence>
<sequence length="615" mass="69510">HGHSETINLLLKENANIEAKAQYDYTPLHTASKANQLFAIEILLDAGCNRDARIHLGGTALHVAAMYNNKDAAELLIKRGFDLELEDHHGHTPMKSAEVRGHESLSHWLTKLLHTNIENLPNSCSGPLPSSEQTETMNYSLGNYIRDNEDAFYWVDYSSLFTSAWIQLKLNIPKVNSGYYQDDKGLTVLHVASKNGIFKAVKLLIEELEVYPVLRTYNGEVPAELAEIAGHHRIAQYLKNASKQKLLPINSRIALYDKLLEVLTKSDNVQEASKLLTQGAPLESYGRSSPSALAMAILWNRVMIMELLLAAGAPLTVTHHGKSLLQVAWFSTDVTIRVKTIITRAFSNSLMWERIKYVYEMEKEEFDSSGWEKKCESLGFNPGKMYLNSGLEEVLYVLKGETPWKARWTIKQEALFKLELLTPTIRHIPFHSTHSLSLQMGSAARHNCKLTAFFLHQAGGRPNHRTGLGLTALHEALDAKFYNLAEVMVKHLGASIYIPDCDGRYPKDLMPKSMKLQLEKEQIIAEFNKFQKCILSVRSETEKTEMKEIALLLICLYATSTNQWDHALCKWQDLHCYLVSLMQIKDNLGAPQFKSNTKEGSDSEDHNWVTLICLS</sequence>
<evidence type="ECO:0008006" key="6">
    <source>
        <dbReference type="Google" id="ProtNLM"/>
    </source>
</evidence>
<dbReference type="AlphaFoldDB" id="A0AAV2RPR2"/>
<reference evidence="4 5" key="1">
    <citation type="submission" date="2024-05" db="EMBL/GenBank/DDBJ databases">
        <authorList>
            <person name="Wallberg A."/>
        </authorList>
    </citation>
    <scope>NUCLEOTIDE SEQUENCE [LARGE SCALE GENOMIC DNA]</scope>
</reference>
<evidence type="ECO:0000256" key="1">
    <source>
        <dbReference type="ARBA" id="ARBA00022737"/>
    </source>
</evidence>
<dbReference type="PROSITE" id="PS50088">
    <property type="entry name" value="ANK_REPEAT"/>
    <property type="match status" value="2"/>
</dbReference>
<feature type="repeat" description="ANK" evidence="3">
    <location>
        <begin position="56"/>
        <end position="88"/>
    </location>
</feature>
<keyword evidence="2 3" id="KW-0040">ANK repeat</keyword>
<dbReference type="Pfam" id="PF12796">
    <property type="entry name" value="Ank_2"/>
    <property type="match status" value="1"/>
</dbReference>
<feature type="repeat" description="ANK" evidence="3">
    <location>
        <begin position="23"/>
        <end position="55"/>
    </location>
</feature>
<evidence type="ECO:0000313" key="4">
    <source>
        <dbReference type="EMBL" id="CAL4131561.1"/>
    </source>
</evidence>
<accession>A0AAV2RPR2</accession>
<feature type="non-terminal residue" evidence="4">
    <location>
        <position position="1"/>
    </location>
</feature>
<evidence type="ECO:0000313" key="5">
    <source>
        <dbReference type="Proteomes" id="UP001497623"/>
    </source>
</evidence>
<protein>
    <recommendedName>
        <fullName evidence="6">Ankyrin repeat protein</fullName>
    </recommendedName>
</protein>
<feature type="non-terminal residue" evidence="4">
    <location>
        <position position="615"/>
    </location>
</feature>
<keyword evidence="5" id="KW-1185">Reference proteome</keyword>
<dbReference type="EMBL" id="CAXKWB010027221">
    <property type="protein sequence ID" value="CAL4131561.1"/>
    <property type="molecule type" value="Genomic_DNA"/>
</dbReference>
<organism evidence="4 5">
    <name type="scientific">Meganyctiphanes norvegica</name>
    <name type="common">Northern krill</name>
    <name type="synonym">Thysanopoda norvegica</name>
    <dbReference type="NCBI Taxonomy" id="48144"/>
    <lineage>
        <taxon>Eukaryota</taxon>
        <taxon>Metazoa</taxon>
        <taxon>Ecdysozoa</taxon>
        <taxon>Arthropoda</taxon>
        <taxon>Crustacea</taxon>
        <taxon>Multicrustacea</taxon>
        <taxon>Malacostraca</taxon>
        <taxon>Eumalacostraca</taxon>
        <taxon>Eucarida</taxon>
        <taxon>Euphausiacea</taxon>
        <taxon>Euphausiidae</taxon>
        <taxon>Meganyctiphanes</taxon>
    </lineage>
</organism>
<dbReference type="Gene3D" id="1.25.40.20">
    <property type="entry name" value="Ankyrin repeat-containing domain"/>
    <property type="match status" value="4"/>
</dbReference>
<dbReference type="InterPro" id="IPR036770">
    <property type="entry name" value="Ankyrin_rpt-contain_sf"/>
</dbReference>
<dbReference type="Proteomes" id="UP001497623">
    <property type="component" value="Unassembled WGS sequence"/>
</dbReference>
<proteinExistence type="predicted"/>